<evidence type="ECO:0000256" key="5">
    <source>
        <dbReference type="SAM" id="MobiDB-lite"/>
    </source>
</evidence>
<feature type="compositionally biased region" description="Basic and acidic residues" evidence="5">
    <location>
        <begin position="342"/>
        <end position="354"/>
    </location>
</feature>
<dbReference type="Proteomes" id="UP001057375">
    <property type="component" value="Unassembled WGS sequence"/>
</dbReference>
<dbReference type="PANTHER" id="PTHR22780">
    <property type="entry name" value="ADAPTIN, ALPHA/GAMMA/EPSILON"/>
    <property type="match status" value="1"/>
</dbReference>
<evidence type="ECO:0000259" key="6">
    <source>
        <dbReference type="Pfam" id="PF01602"/>
    </source>
</evidence>
<keyword evidence="8" id="KW-1185">Reference proteome</keyword>
<comment type="subcellular location">
    <subcellularLocation>
        <location evidence="1">Endomembrane system</location>
    </subcellularLocation>
</comment>
<sequence>MATRGFFRLIKTTCNATDDIFHETIQQQLQRIRSHFSATKLTRKKLRGSLMKLTYAYLVGCDIQVGLTQAISLLVSDDFRDKSLAYFCISVFLPHNLDYLPLIINTVTKDLCSEDTRRKLLALHFFSSYPSVEGWDIYGDQVCKIYSSRRYAISVRCKCAAVIVRHMALDGILEGDLHEGKWEGIEESISEFKEVPVTSVKLLSSEEPCSPGSSSSRITSTLPSSTSIISISPSDDDNGSKDPDQSKDKSESKEEWEDELIPTTPHPSFSDLWEKKTVQKDSPPKESLLPPDSPDISTEPDPESSSPLSIKPFLFPPSISESKEEWEDELIPTTPHPSFSDLWEKKTVQKDSPPKESLLPPDSPDISTEPDPESSSPLSIKPFLFPPSIVHCAVDILCIGSRCLLQSRQCPFSLIHASIVIVYKSSFVHKNNHRLFNAAANCLELLTFYSNHCNAKICSIGNGQYANQTRATIERNWNPFYDPPAYGATAAPFSAYLLLRAVGNVLDAIDITSDSRISEEDRESFYKAIRKYLHKKHLVAHLKRSPRVKQSNIKALLLIEIGKIIFRIPKLRNEKTTIQAVVRGTFNLIDNPKCNRGIYMGLRALGEYCKMINSHQITTHEEIASSILTTIRDRMDLVKQYCYSIDPVLRVAAVRCLRYACSSSDGVSSILPILDSISITKNSHENQLFHHAYAFFDHVFQSNDVKKGVSLLLLCVRSYAHFDWRMIALEIESILEYLPVKDVVTILETSVVLLNDLFKISMVREDHDGCEEEEEEEESEKDDSDLKREVLSIEELELDAFSIEFLPSKKKEKKEEDEDIFTSVEKQPEKEKDCHSSASKGEKKFIPTSVDRVLSQKVVYSVYHDNPHPIAMLVLGVKGSEQYAVGEILSPSIKTSLSRANDVPHSTHSVKVVLHVLGSCICVLGKKRVALEKEFSQSDSSGDPRVDDLFSILGFSDGKRDMSESFPFLQSLSRKIISVLAEAVKPWQQTLAPSSTVDDETQCLAISSLSKCLSLSLPFKEDDDLVKRLKKVMNQVILCGNYESSQRMSEIYATFTSHTHLLKEFRKASSRKKK</sequence>
<dbReference type="Gene3D" id="1.25.10.10">
    <property type="entry name" value="Leucine-rich Repeat Variant"/>
    <property type="match status" value="1"/>
</dbReference>
<proteinExistence type="predicted"/>
<feature type="compositionally biased region" description="Low complexity" evidence="5">
    <location>
        <begin position="203"/>
        <end position="233"/>
    </location>
</feature>
<feature type="region of interest" description="Disordered" evidence="5">
    <location>
        <begin position="816"/>
        <end position="840"/>
    </location>
</feature>
<accession>A0ABQ5KY15</accession>
<feature type="compositionally biased region" description="Basic and acidic residues" evidence="5">
    <location>
        <begin position="272"/>
        <end position="284"/>
    </location>
</feature>
<keyword evidence="4" id="KW-0472">Membrane</keyword>
<feature type="compositionally biased region" description="Basic and acidic residues" evidence="5">
    <location>
        <begin position="238"/>
        <end position="253"/>
    </location>
</feature>
<organism evidence="7 8">
    <name type="scientific">Aduncisulcus paluster</name>
    <dbReference type="NCBI Taxonomy" id="2918883"/>
    <lineage>
        <taxon>Eukaryota</taxon>
        <taxon>Metamonada</taxon>
        <taxon>Carpediemonas-like organisms</taxon>
        <taxon>Aduncisulcus</taxon>
    </lineage>
</organism>
<evidence type="ECO:0000256" key="4">
    <source>
        <dbReference type="ARBA" id="ARBA00023136"/>
    </source>
</evidence>
<dbReference type="SUPFAM" id="SSF48371">
    <property type="entry name" value="ARM repeat"/>
    <property type="match status" value="1"/>
</dbReference>
<dbReference type="InterPro" id="IPR016024">
    <property type="entry name" value="ARM-type_fold"/>
</dbReference>
<feature type="region of interest" description="Disordered" evidence="5">
    <location>
        <begin position="203"/>
        <end position="377"/>
    </location>
</feature>
<dbReference type="Pfam" id="PF01602">
    <property type="entry name" value="Adaptin_N"/>
    <property type="match status" value="1"/>
</dbReference>
<feature type="compositionally biased region" description="Basic and acidic residues" evidence="5">
    <location>
        <begin position="826"/>
        <end position="840"/>
    </location>
</feature>
<name>A0ABQ5KY15_9EUKA</name>
<comment type="caution">
    <text evidence="7">The sequence shown here is derived from an EMBL/GenBank/DDBJ whole genome shotgun (WGS) entry which is preliminary data.</text>
</comment>
<keyword evidence="2" id="KW-0813">Transport</keyword>
<gene>
    <name evidence="7" type="ORF">ADUPG1_009811</name>
</gene>
<dbReference type="InterPro" id="IPR002553">
    <property type="entry name" value="Clathrin/coatomer_adapt-like_N"/>
</dbReference>
<evidence type="ECO:0000256" key="1">
    <source>
        <dbReference type="ARBA" id="ARBA00004308"/>
    </source>
</evidence>
<evidence type="ECO:0000313" key="7">
    <source>
        <dbReference type="EMBL" id="GKT36931.1"/>
    </source>
</evidence>
<keyword evidence="3" id="KW-0653">Protein transport</keyword>
<dbReference type="InterPro" id="IPR011989">
    <property type="entry name" value="ARM-like"/>
</dbReference>
<evidence type="ECO:0000313" key="8">
    <source>
        <dbReference type="Proteomes" id="UP001057375"/>
    </source>
</evidence>
<evidence type="ECO:0000256" key="2">
    <source>
        <dbReference type="ARBA" id="ARBA00022448"/>
    </source>
</evidence>
<feature type="domain" description="Clathrin/coatomer adaptor adaptin-like N-terminal" evidence="6">
    <location>
        <begin position="23"/>
        <end position="148"/>
    </location>
</feature>
<dbReference type="InterPro" id="IPR050840">
    <property type="entry name" value="Adaptor_Complx_Large_Subunit"/>
</dbReference>
<reference evidence="7" key="1">
    <citation type="submission" date="2022-03" db="EMBL/GenBank/DDBJ databases">
        <title>Draft genome sequence of Aduncisulcus paluster, a free-living microaerophilic Fornicata.</title>
        <authorList>
            <person name="Yuyama I."/>
            <person name="Kume K."/>
            <person name="Tamura T."/>
            <person name="Inagaki Y."/>
            <person name="Hashimoto T."/>
        </authorList>
    </citation>
    <scope>NUCLEOTIDE SEQUENCE</scope>
    <source>
        <strain evidence="7">NY0171</strain>
    </source>
</reference>
<evidence type="ECO:0000256" key="3">
    <source>
        <dbReference type="ARBA" id="ARBA00022927"/>
    </source>
</evidence>
<dbReference type="EMBL" id="BQXS01011336">
    <property type="protein sequence ID" value="GKT36931.1"/>
    <property type="molecule type" value="Genomic_DNA"/>
</dbReference>
<protein>
    <recommendedName>
        <fullName evidence="6">Clathrin/coatomer adaptor adaptin-like N-terminal domain-containing protein</fullName>
    </recommendedName>
</protein>